<organism evidence="2 3">
    <name type="scientific">Tilletia indica</name>
    <dbReference type="NCBI Taxonomy" id="43049"/>
    <lineage>
        <taxon>Eukaryota</taxon>
        <taxon>Fungi</taxon>
        <taxon>Dikarya</taxon>
        <taxon>Basidiomycota</taxon>
        <taxon>Ustilaginomycotina</taxon>
        <taxon>Exobasidiomycetes</taxon>
        <taxon>Tilletiales</taxon>
        <taxon>Tilletiaceae</taxon>
        <taxon>Tilletia</taxon>
    </lineage>
</organism>
<keyword evidence="3" id="KW-1185">Reference proteome</keyword>
<reference evidence="2" key="2">
    <citation type="journal article" date="2019" name="IMA Fungus">
        <title>Genome sequencing and comparison of five Tilletia species to identify candidate genes for the detection of regulated species infecting wheat.</title>
        <authorList>
            <person name="Nguyen H.D.T."/>
            <person name="Sultana T."/>
            <person name="Kesanakurti P."/>
            <person name="Hambleton S."/>
        </authorList>
    </citation>
    <scope>NUCLEOTIDE SEQUENCE</scope>
    <source>
        <strain evidence="2">DAOMC 236416</strain>
    </source>
</reference>
<evidence type="ECO:0000256" key="1">
    <source>
        <dbReference type="SAM" id="MobiDB-lite"/>
    </source>
</evidence>
<protein>
    <submittedName>
        <fullName evidence="2">Uncharacterized protein</fullName>
    </submittedName>
</protein>
<evidence type="ECO:0000313" key="3">
    <source>
        <dbReference type="Proteomes" id="UP000077521"/>
    </source>
</evidence>
<feature type="compositionally biased region" description="Basic residues" evidence="1">
    <location>
        <begin position="27"/>
        <end position="37"/>
    </location>
</feature>
<dbReference type="AlphaFoldDB" id="A0A177T5P1"/>
<dbReference type="Proteomes" id="UP000077521">
    <property type="component" value="Unassembled WGS sequence"/>
</dbReference>
<reference evidence="2" key="1">
    <citation type="submission" date="2016-04" db="EMBL/GenBank/DDBJ databases">
        <authorList>
            <person name="Nguyen H.D."/>
            <person name="Samba Siva P."/>
            <person name="Cullis J."/>
            <person name="Levesque C.A."/>
            <person name="Hambleton S."/>
        </authorList>
    </citation>
    <scope>NUCLEOTIDE SEQUENCE</scope>
    <source>
        <strain evidence="2">DAOMC 236416</strain>
    </source>
</reference>
<name>A0A177T5P1_9BASI</name>
<proteinExistence type="predicted"/>
<comment type="caution">
    <text evidence="2">The sequence shown here is derived from an EMBL/GenBank/DDBJ whole genome shotgun (WGS) entry which is preliminary data.</text>
</comment>
<feature type="region of interest" description="Disordered" evidence="1">
    <location>
        <begin position="1"/>
        <end position="54"/>
    </location>
</feature>
<accession>A0A177T5P1</accession>
<dbReference type="EMBL" id="LWDF02001132">
    <property type="protein sequence ID" value="KAE8240219.1"/>
    <property type="molecule type" value="Genomic_DNA"/>
</dbReference>
<evidence type="ECO:0000313" key="2">
    <source>
        <dbReference type="EMBL" id="KAE8240219.1"/>
    </source>
</evidence>
<gene>
    <name evidence="2" type="ORF">A4X13_0g7895</name>
</gene>
<sequence>MNNVKDNSSSGASSSKKRAAEIEQASRRTRAATRRSRAASEAPPSQVGSSSISAGRDIRLEAGSRLFITNGDLKLVNELADKEGSVADEIAAKSAELTELVKQGKQARSGLDKALINARQALQAEKDAHGTTRMALEASSTDKSVLAVQLKTAEEEIAKSTAAHQADKELLKQLFDQLAIRHAEH</sequence>